<proteinExistence type="predicted"/>
<sequence>MRGQSGHLVNGSGPHPYGVHDWREAEVELDITRRRRASLPEERKKKSHVALELLLASKTSHHNHSFELHRTPFNSHEKRRTGDIGPRSWVADAVAPIGDRFLCWVDYYVGLVLCDVFDANPVHRRRAVKLVSIDPRCCCGDIITPWSECHRSRFSFSITTWTLNVDDGVLYSEELWALPGCELLPRIAAEFPVISMDEPDSLCLMLRSDQRRFIGVDDGDKRIWMIKVDTRKKALQPVVRYASQGNEDGASMTPDRLRPE</sequence>
<dbReference type="InterPro" id="IPR011676">
    <property type="entry name" value="DUF1618"/>
</dbReference>
<accession>M8CYC1</accession>
<dbReference type="EnsemblPlants" id="EMT28856">
    <property type="protein sequence ID" value="EMT28856"/>
    <property type="gene ID" value="F775_23392"/>
</dbReference>
<dbReference type="PANTHER" id="PTHR33074:SF76">
    <property type="entry name" value="OS11G0569701 PROTEIN"/>
    <property type="match status" value="1"/>
</dbReference>
<evidence type="ECO:0000313" key="2">
    <source>
        <dbReference type="EnsemblPlants" id="EMT28856"/>
    </source>
</evidence>
<dbReference type="PANTHER" id="PTHR33074">
    <property type="entry name" value="EXPRESSED PROTEIN-RELATED"/>
    <property type="match status" value="1"/>
</dbReference>
<protein>
    <recommendedName>
        <fullName evidence="1">DUF1618 domain-containing protein</fullName>
    </recommendedName>
</protein>
<dbReference type="AlphaFoldDB" id="M8CYC1"/>
<name>M8CYC1_AEGTA</name>
<dbReference type="Pfam" id="PF07762">
    <property type="entry name" value="DUF1618"/>
    <property type="match status" value="1"/>
</dbReference>
<feature type="domain" description="DUF1618" evidence="1">
    <location>
        <begin position="126"/>
        <end position="203"/>
    </location>
</feature>
<organism evidence="2">
    <name type="scientific">Aegilops tauschii</name>
    <name type="common">Tausch's goatgrass</name>
    <name type="synonym">Aegilops squarrosa</name>
    <dbReference type="NCBI Taxonomy" id="37682"/>
    <lineage>
        <taxon>Eukaryota</taxon>
        <taxon>Viridiplantae</taxon>
        <taxon>Streptophyta</taxon>
        <taxon>Embryophyta</taxon>
        <taxon>Tracheophyta</taxon>
        <taxon>Spermatophyta</taxon>
        <taxon>Magnoliopsida</taxon>
        <taxon>Liliopsida</taxon>
        <taxon>Poales</taxon>
        <taxon>Poaceae</taxon>
        <taxon>BOP clade</taxon>
        <taxon>Pooideae</taxon>
        <taxon>Triticodae</taxon>
        <taxon>Triticeae</taxon>
        <taxon>Triticinae</taxon>
        <taxon>Aegilops</taxon>
    </lineage>
</organism>
<evidence type="ECO:0000259" key="1">
    <source>
        <dbReference type="Pfam" id="PF07762"/>
    </source>
</evidence>
<reference evidence="2" key="1">
    <citation type="submission" date="2015-06" db="UniProtKB">
        <authorList>
            <consortium name="EnsemblPlants"/>
        </authorList>
    </citation>
    <scope>IDENTIFICATION</scope>
</reference>